<dbReference type="GO" id="GO:0004673">
    <property type="term" value="F:protein histidine kinase activity"/>
    <property type="evidence" value="ECO:0007669"/>
    <property type="project" value="UniProtKB-EC"/>
</dbReference>
<dbReference type="Gene3D" id="3.30.565.10">
    <property type="entry name" value="Histidine kinase-like ATPase, C-terminal domain"/>
    <property type="match status" value="1"/>
</dbReference>
<feature type="transmembrane region" description="Helical" evidence="7">
    <location>
        <begin position="225"/>
        <end position="244"/>
    </location>
</feature>
<keyword evidence="11" id="KW-1185">Reference proteome</keyword>
<accession>A0A0P7HYD6</accession>
<evidence type="ECO:0000256" key="4">
    <source>
        <dbReference type="ARBA" id="ARBA00022741"/>
    </source>
</evidence>
<dbReference type="InterPro" id="IPR036890">
    <property type="entry name" value="HATPase_C_sf"/>
</dbReference>
<evidence type="ECO:0000259" key="8">
    <source>
        <dbReference type="PROSITE" id="PS50109"/>
    </source>
</evidence>
<feature type="transmembrane region" description="Helical" evidence="7">
    <location>
        <begin position="116"/>
        <end position="134"/>
    </location>
</feature>
<keyword evidence="7" id="KW-0472">Membrane</keyword>
<dbReference type="InterPro" id="IPR005467">
    <property type="entry name" value="His_kinase_dom"/>
</dbReference>
<dbReference type="EMBL" id="LGUC01000001">
    <property type="protein sequence ID" value="KPN32232.1"/>
    <property type="molecule type" value="Genomic_DNA"/>
</dbReference>
<dbReference type="SMART" id="SM00387">
    <property type="entry name" value="HATPase_c"/>
    <property type="match status" value="1"/>
</dbReference>
<protein>
    <recommendedName>
        <fullName evidence="2">histidine kinase</fullName>
        <ecNumber evidence="2">2.7.13.3</ecNumber>
    </recommendedName>
</protein>
<dbReference type="Pfam" id="PF16927">
    <property type="entry name" value="HisKA_7TM"/>
    <property type="match status" value="1"/>
</dbReference>
<dbReference type="InterPro" id="IPR013656">
    <property type="entry name" value="PAS_4"/>
</dbReference>
<evidence type="ECO:0000256" key="7">
    <source>
        <dbReference type="SAM" id="Phobius"/>
    </source>
</evidence>
<dbReference type="Gene3D" id="3.30.450.20">
    <property type="entry name" value="PAS domain"/>
    <property type="match status" value="1"/>
</dbReference>
<dbReference type="InterPro" id="IPR003594">
    <property type="entry name" value="HATPase_dom"/>
</dbReference>
<comment type="caution">
    <text evidence="10">The sequence shown here is derived from an EMBL/GenBank/DDBJ whole genome shotgun (WGS) entry which is preliminary data.</text>
</comment>
<feature type="transmembrane region" description="Helical" evidence="7">
    <location>
        <begin position="83"/>
        <end position="104"/>
    </location>
</feature>
<dbReference type="InterPro" id="IPR050980">
    <property type="entry name" value="2C_sensor_his_kinase"/>
</dbReference>
<dbReference type="PATRIC" id="fig|699431.3.peg.3057"/>
<dbReference type="AlphaFoldDB" id="A0A0P7HYD6"/>
<keyword evidence="5 10" id="KW-0418">Kinase</keyword>
<dbReference type="PANTHER" id="PTHR44936:SF10">
    <property type="entry name" value="SENSOR PROTEIN RSTB"/>
    <property type="match status" value="1"/>
</dbReference>
<dbReference type="InterPro" id="IPR000700">
    <property type="entry name" value="PAS-assoc_C"/>
</dbReference>
<keyword evidence="7" id="KW-1133">Transmembrane helix</keyword>
<dbReference type="Pfam" id="PF08448">
    <property type="entry name" value="PAS_4"/>
    <property type="match status" value="1"/>
</dbReference>
<organism evidence="10 11">
    <name type="scientific">Halolamina pelagica</name>
    <dbReference type="NCBI Taxonomy" id="699431"/>
    <lineage>
        <taxon>Archaea</taxon>
        <taxon>Methanobacteriati</taxon>
        <taxon>Methanobacteriota</taxon>
        <taxon>Stenosarchaea group</taxon>
        <taxon>Halobacteria</taxon>
        <taxon>Halobacteriales</taxon>
        <taxon>Haloferacaceae</taxon>
    </lineage>
</organism>
<dbReference type="PANTHER" id="PTHR44936">
    <property type="entry name" value="SENSOR PROTEIN CREC"/>
    <property type="match status" value="1"/>
</dbReference>
<dbReference type="SUPFAM" id="SSF55785">
    <property type="entry name" value="PYP-like sensor domain (PAS domain)"/>
    <property type="match status" value="1"/>
</dbReference>
<feature type="transmembrane region" description="Helical" evidence="7">
    <location>
        <begin position="194"/>
        <end position="213"/>
    </location>
</feature>
<evidence type="ECO:0000256" key="6">
    <source>
        <dbReference type="ARBA" id="ARBA00022840"/>
    </source>
</evidence>
<evidence type="ECO:0000313" key="11">
    <source>
        <dbReference type="Proteomes" id="UP000050535"/>
    </source>
</evidence>
<evidence type="ECO:0000256" key="2">
    <source>
        <dbReference type="ARBA" id="ARBA00012438"/>
    </source>
</evidence>
<keyword evidence="4" id="KW-0547">Nucleotide-binding</keyword>
<dbReference type="EC" id="2.7.13.3" evidence="2"/>
<dbReference type="Proteomes" id="UP000050535">
    <property type="component" value="Unassembled WGS sequence"/>
</dbReference>
<feature type="transmembrane region" description="Helical" evidence="7">
    <location>
        <begin position="51"/>
        <end position="71"/>
    </location>
</feature>
<feature type="transmembrane region" description="Helical" evidence="7">
    <location>
        <begin position="24"/>
        <end position="44"/>
    </location>
</feature>
<dbReference type="SUPFAM" id="SSF55874">
    <property type="entry name" value="ATPase domain of HSP90 chaperone/DNA topoisomerase II/histidine kinase"/>
    <property type="match status" value="1"/>
</dbReference>
<keyword evidence="6" id="KW-0067">ATP-binding</keyword>
<gene>
    <name evidence="10" type="ORF">SY89_02996</name>
</gene>
<evidence type="ECO:0000256" key="5">
    <source>
        <dbReference type="ARBA" id="ARBA00022777"/>
    </source>
</evidence>
<feature type="domain" description="Histidine kinase" evidence="8">
    <location>
        <begin position="363"/>
        <end position="568"/>
    </location>
</feature>
<dbReference type="InterPro" id="IPR035965">
    <property type="entry name" value="PAS-like_dom_sf"/>
</dbReference>
<name>A0A0P7HYD6_9EURY</name>
<keyword evidence="3" id="KW-0808">Transferase</keyword>
<dbReference type="InterPro" id="IPR031621">
    <property type="entry name" value="HisKA_7TM"/>
</dbReference>
<evidence type="ECO:0000256" key="3">
    <source>
        <dbReference type="ARBA" id="ARBA00022679"/>
    </source>
</evidence>
<dbReference type="PROSITE" id="PS50113">
    <property type="entry name" value="PAC"/>
    <property type="match status" value="1"/>
</dbReference>
<dbReference type="PRINTS" id="PR00344">
    <property type="entry name" value="BCTRLSENSOR"/>
</dbReference>
<dbReference type="InterPro" id="IPR004358">
    <property type="entry name" value="Sig_transdc_His_kin-like_C"/>
</dbReference>
<dbReference type="Pfam" id="PF02518">
    <property type="entry name" value="HATPase_c"/>
    <property type="match status" value="1"/>
</dbReference>
<evidence type="ECO:0000313" key="10">
    <source>
        <dbReference type="EMBL" id="KPN32232.1"/>
    </source>
</evidence>
<evidence type="ECO:0000256" key="1">
    <source>
        <dbReference type="ARBA" id="ARBA00000085"/>
    </source>
</evidence>
<dbReference type="STRING" id="699431.SY89_02996"/>
<comment type="catalytic activity">
    <reaction evidence="1">
        <text>ATP + protein L-histidine = ADP + protein N-phospho-L-histidine.</text>
        <dbReference type="EC" id="2.7.13.3"/>
    </reaction>
</comment>
<proteinExistence type="predicted"/>
<evidence type="ECO:0000259" key="9">
    <source>
        <dbReference type="PROSITE" id="PS50113"/>
    </source>
</evidence>
<sequence length="570" mass="61907">MSCPIVFYDAIVTPQSYDAVVPGYLSLALFGISLLSALVAVAVRRSRSERYVCGFIALVVVICTWAFSYGVQLGFDTRAAQLPWWQLSLAVAGFVPTAWLLFTLRYAGKDGWLTRPARWTMVSEPIVFAAFVLTNPSHRLIWTDLQLVAAPVRVFAPTFAIGYYAHIAYAYAIVAFGSYLVLRTAAHSSALYRRQAATLLAAVVPPTAAQVAFTLRASPVPGLDLTPFTFGVTAVFITVSLFRFDLLDRTPIAREAALDVVGNGLVVLDAEGMVVDADERARRVLTPAPAAGSHVSTVFPDTPLERLSGTTIESETEDIRRTYEVQVSPLLDAEGQLSGHSLVLRDVTDRHAYEQRLEVANRVLRHNLRNDMNVVHGLAGQIEAGEAEEPQATAAQIRSKVEDVVATSEKVREMTRMEPSSVSEAAPTDLATVVEPVATGFDTGDPVTLECETTRARAAVADESALETALTNLLENAIEHNESDEPWVRVATERDGDRTCLRVADDGPGLPEEEREVLRRETETPLKHSRGLGLWLASWSARAAGGELTIVSSDADGTTIQIEFPSADQG</sequence>
<feature type="domain" description="PAC" evidence="9">
    <location>
        <begin position="305"/>
        <end position="359"/>
    </location>
</feature>
<dbReference type="PROSITE" id="PS50109">
    <property type="entry name" value="HIS_KIN"/>
    <property type="match status" value="1"/>
</dbReference>
<reference evidence="11" key="1">
    <citation type="submission" date="2013-11" db="EMBL/GenBank/DDBJ databases">
        <authorList>
            <person name="Hoang H.T."/>
            <person name="Killian M.L."/>
            <person name="Madson D.M."/>
            <person name="Arruda P.H.E."/>
            <person name="Sun D."/>
            <person name="Schwartz K.J."/>
            <person name="Yoon K."/>
        </authorList>
    </citation>
    <scope>NUCLEOTIDE SEQUENCE [LARGE SCALE GENOMIC DNA]</scope>
    <source>
        <strain evidence="11">CDK2</strain>
    </source>
</reference>
<dbReference type="GO" id="GO:0005524">
    <property type="term" value="F:ATP binding"/>
    <property type="evidence" value="ECO:0007669"/>
    <property type="project" value="UniProtKB-KW"/>
</dbReference>
<feature type="transmembrane region" description="Helical" evidence="7">
    <location>
        <begin position="154"/>
        <end position="182"/>
    </location>
</feature>
<keyword evidence="7" id="KW-0812">Transmembrane</keyword>